<dbReference type="InterPro" id="IPR017972">
    <property type="entry name" value="Cyt_P450_CS"/>
</dbReference>
<dbReference type="PRINTS" id="PR01239">
    <property type="entry name" value="EP450IICYP52"/>
</dbReference>
<keyword evidence="7 14" id="KW-1133">Transmembrane helix</keyword>
<dbReference type="PRINTS" id="PR00464">
    <property type="entry name" value="EP450II"/>
</dbReference>
<name>A0A0A7DYE3_WICDO</name>
<evidence type="ECO:0000256" key="14">
    <source>
        <dbReference type="SAM" id="Phobius"/>
    </source>
</evidence>
<dbReference type="PROSITE" id="PS00086">
    <property type="entry name" value="CYTOCHROME_P450"/>
    <property type="match status" value="1"/>
</dbReference>
<dbReference type="Pfam" id="PF00067">
    <property type="entry name" value="p450"/>
    <property type="match status" value="1"/>
</dbReference>
<dbReference type="GO" id="GO:0020037">
    <property type="term" value="F:heme binding"/>
    <property type="evidence" value="ECO:0007669"/>
    <property type="project" value="InterPro"/>
</dbReference>
<comment type="similarity">
    <text evidence="3 13">Belongs to the cytochrome P450 family.</text>
</comment>
<dbReference type="EMBL" id="KM492816">
    <property type="protein sequence ID" value="AIY55345.1"/>
    <property type="molecule type" value="Genomic_DNA"/>
</dbReference>
<dbReference type="InterPro" id="IPR036396">
    <property type="entry name" value="Cyt_P450_sf"/>
</dbReference>
<evidence type="ECO:0000256" key="10">
    <source>
        <dbReference type="ARBA" id="ARBA00023033"/>
    </source>
</evidence>
<keyword evidence="11 14" id="KW-0472">Membrane</keyword>
<evidence type="ECO:0000256" key="5">
    <source>
        <dbReference type="ARBA" id="ARBA00022692"/>
    </source>
</evidence>
<comment type="cofactor">
    <cofactor evidence="1 12">
        <name>heme</name>
        <dbReference type="ChEBI" id="CHEBI:30413"/>
    </cofactor>
</comment>
<evidence type="ECO:0000256" key="3">
    <source>
        <dbReference type="ARBA" id="ARBA00010617"/>
    </source>
</evidence>
<protein>
    <submittedName>
        <fullName evidence="15">Cytochrome P450 monooxygenase CYP52-E1</fullName>
        <ecNumber evidence="15">1.14.14.-</ecNumber>
    </submittedName>
</protein>
<dbReference type="EC" id="1.14.14.-" evidence="15"/>
<evidence type="ECO:0000256" key="6">
    <source>
        <dbReference type="ARBA" id="ARBA00022723"/>
    </source>
</evidence>
<feature type="transmembrane region" description="Helical" evidence="14">
    <location>
        <begin position="6"/>
        <end position="31"/>
    </location>
</feature>
<organism evidence="15">
    <name type="scientific">Wickerhamiella domercqiae</name>
    <name type="common">Yeast</name>
    <dbReference type="NCBI Taxonomy" id="45788"/>
    <lineage>
        <taxon>Eukaryota</taxon>
        <taxon>Fungi</taxon>
        <taxon>Dikarya</taxon>
        <taxon>Ascomycota</taxon>
        <taxon>Saccharomycotina</taxon>
        <taxon>Dipodascomycetes</taxon>
        <taxon>Dipodascales</taxon>
        <taxon>Trichomonascaceae</taxon>
        <taxon>Wickerhamiella</taxon>
    </lineage>
</organism>
<dbReference type="PANTHER" id="PTHR24287">
    <property type="entry name" value="P450, PUTATIVE (EUROFUNG)-RELATED"/>
    <property type="match status" value="1"/>
</dbReference>
<dbReference type="InterPro" id="IPR002402">
    <property type="entry name" value="Cyt_P450_E_grp-II"/>
</dbReference>
<keyword evidence="5 14" id="KW-0812">Transmembrane</keyword>
<keyword evidence="6 12" id="KW-0479">Metal-binding</keyword>
<evidence type="ECO:0000313" key="15">
    <source>
        <dbReference type="EMBL" id="AIY55345.1"/>
    </source>
</evidence>
<dbReference type="Gene3D" id="1.10.630.10">
    <property type="entry name" value="Cytochrome P450"/>
    <property type="match status" value="1"/>
</dbReference>
<evidence type="ECO:0000256" key="1">
    <source>
        <dbReference type="ARBA" id="ARBA00001971"/>
    </source>
</evidence>
<dbReference type="CDD" id="cd11063">
    <property type="entry name" value="CYP52"/>
    <property type="match status" value="1"/>
</dbReference>
<comment type="subcellular location">
    <subcellularLocation>
        <location evidence="2">Membrane</location>
    </subcellularLocation>
</comment>
<keyword evidence="9 12" id="KW-0408">Iron</keyword>
<dbReference type="GO" id="GO:0016020">
    <property type="term" value="C:membrane"/>
    <property type="evidence" value="ECO:0007669"/>
    <property type="project" value="UniProtKB-SubCell"/>
</dbReference>
<dbReference type="InterPro" id="IPR002974">
    <property type="entry name" value="Cyt_P450_E_CYP52_ascomycetes"/>
</dbReference>
<dbReference type="InterPro" id="IPR047146">
    <property type="entry name" value="Cyt_P450_E_CYP52_fungi"/>
</dbReference>
<evidence type="ECO:0000256" key="2">
    <source>
        <dbReference type="ARBA" id="ARBA00004370"/>
    </source>
</evidence>
<dbReference type="PANTHER" id="PTHR24287:SF1">
    <property type="entry name" value="P450, PUTATIVE (EUROFUNG)-RELATED"/>
    <property type="match status" value="1"/>
</dbReference>
<dbReference type="GO" id="GO:0005506">
    <property type="term" value="F:iron ion binding"/>
    <property type="evidence" value="ECO:0007669"/>
    <property type="project" value="InterPro"/>
</dbReference>
<dbReference type="AlphaFoldDB" id="A0A0A7DYE3"/>
<evidence type="ECO:0000256" key="8">
    <source>
        <dbReference type="ARBA" id="ARBA00023002"/>
    </source>
</evidence>
<dbReference type="GO" id="GO:0016712">
    <property type="term" value="F:oxidoreductase activity, acting on paired donors, with incorporation or reduction of molecular oxygen, reduced flavin or flavoprotein as one donor, and incorporation of one atom of oxygen"/>
    <property type="evidence" value="ECO:0007669"/>
    <property type="project" value="InterPro"/>
</dbReference>
<reference evidence="15" key="1">
    <citation type="submission" date="2014-09" db="EMBL/GenBank/DDBJ databases">
        <title>The utilization of different n-alkanes by Wickerhamiella domercqiae var. sophorolipid CGMCC 1576 and the inducible expression of cytochrome P450 by n-alkanes.</title>
        <authorList>
            <person name="Li W."/>
            <person name="Song X."/>
        </authorList>
    </citation>
    <scope>NUCLEOTIDE SEQUENCE</scope>
</reference>
<sequence length="519" mass="58963">MIIDLSDALIIGGIALCFLLSYQAIYFYFIYSPRAKKLGCAPPLIVHAFPLGLPTIFGLIRAWRNDDLLQYLSDNFARIRTRTGMQVMAGQLWLNTIEPENIKAMLATSFKDFSLGFRYEVMHGLLGDGIFTLSGEGWKHSRALLRPQFSREQVSHLDSMRTHINLMINNHFKGGQVVDAQVLYHNLTIDTATEFLFGESTNTLDPVLAQQGLPGPRGVVTGEQFANAFTYAQELLSIRVMAGSAWFLVWTPKFRRSCKVCHNFIDYFVFKALATPMEKDQEADRYVFIRELTKETSDPKVIRDQALNILLAGRDTTAALLSFTTYYLGAYPEVYDELREAVLADFGPADSEPPTFERLKQCKVLQNVIREVLRLHPNVPLNFRQAIVDTKFPTGGGPNRDQPIFVPKGQKVFYSTYVMQRSKDIWGADSTSFRPERWNEPREALASGWDYIPFNGGPRICIGQQFALTEASYTLVRICQEFTRIEVLHPDVITSRKEMKQRMRLTNSASGGVMARFIR</sequence>
<dbReference type="SUPFAM" id="SSF48264">
    <property type="entry name" value="Cytochrome P450"/>
    <property type="match status" value="1"/>
</dbReference>
<evidence type="ECO:0000256" key="12">
    <source>
        <dbReference type="PIRSR" id="PIRSR602402-1"/>
    </source>
</evidence>
<evidence type="ECO:0000256" key="4">
    <source>
        <dbReference type="ARBA" id="ARBA00022617"/>
    </source>
</evidence>
<feature type="transmembrane region" description="Helical" evidence="14">
    <location>
        <begin position="43"/>
        <end position="63"/>
    </location>
</feature>
<keyword evidence="8 13" id="KW-0560">Oxidoreductase</keyword>
<evidence type="ECO:0000256" key="9">
    <source>
        <dbReference type="ARBA" id="ARBA00023004"/>
    </source>
</evidence>
<evidence type="ECO:0000256" key="7">
    <source>
        <dbReference type="ARBA" id="ARBA00022989"/>
    </source>
</evidence>
<feature type="binding site" description="axial binding residue" evidence="12">
    <location>
        <position position="461"/>
    </location>
    <ligand>
        <name>heme</name>
        <dbReference type="ChEBI" id="CHEBI:30413"/>
    </ligand>
    <ligandPart>
        <name>Fe</name>
        <dbReference type="ChEBI" id="CHEBI:18248"/>
    </ligandPart>
</feature>
<evidence type="ECO:0000256" key="11">
    <source>
        <dbReference type="ARBA" id="ARBA00023136"/>
    </source>
</evidence>
<keyword evidence="10 13" id="KW-0503">Monooxygenase</keyword>
<evidence type="ECO:0000256" key="13">
    <source>
        <dbReference type="RuleBase" id="RU000461"/>
    </source>
</evidence>
<accession>A0A0A7DYE3</accession>
<keyword evidence="4 12" id="KW-0349">Heme</keyword>
<dbReference type="PRINTS" id="PR00385">
    <property type="entry name" value="P450"/>
</dbReference>
<proteinExistence type="inferred from homology"/>
<dbReference type="InterPro" id="IPR001128">
    <property type="entry name" value="Cyt_P450"/>
</dbReference>